<evidence type="ECO:0000313" key="1">
    <source>
        <dbReference type="EMBL" id="MDU0341527.1"/>
    </source>
</evidence>
<accession>A0ABU3S9R4</accession>
<dbReference type="Proteomes" id="UP001254257">
    <property type="component" value="Unassembled WGS sequence"/>
</dbReference>
<keyword evidence="2" id="KW-1185">Reference proteome</keyword>
<proteinExistence type="predicted"/>
<reference evidence="1 2" key="1">
    <citation type="submission" date="2023-09" db="EMBL/GenBank/DDBJ databases">
        <title>Whole genome shotgun sequencing (WGS) of Bosea sp. ZW T0_25, isolated from stored onions (Allium cepa).</title>
        <authorList>
            <person name="Stoll D.A."/>
            <person name="Huch M."/>
        </authorList>
    </citation>
    <scope>NUCLEOTIDE SEQUENCE [LARGE SCALE GENOMIC DNA]</scope>
    <source>
        <strain evidence="1 2">ZW T0_25</strain>
    </source>
</reference>
<dbReference type="RefSeq" id="WP_316019347.1">
    <property type="nucleotide sequence ID" value="NZ_JAWDID010000025.1"/>
</dbReference>
<evidence type="ECO:0000313" key="2">
    <source>
        <dbReference type="Proteomes" id="UP001254257"/>
    </source>
</evidence>
<comment type="caution">
    <text evidence="1">The sequence shown here is derived from an EMBL/GenBank/DDBJ whole genome shotgun (WGS) entry which is preliminary data.</text>
</comment>
<sequence length="41" mass="4604">MDLIARFILRLGTFLVPPAEPTLKPIPVPARTRPRLPDAPR</sequence>
<gene>
    <name evidence="1" type="ORF">RKE40_16640</name>
</gene>
<protein>
    <submittedName>
        <fullName evidence="1">Uncharacterized protein</fullName>
    </submittedName>
</protein>
<organism evidence="1 2">
    <name type="scientific">Bosea rubneri</name>
    <dbReference type="NCBI Taxonomy" id="3075434"/>
    <lineage>
        <taxon>Bacteria</taxon>
        <taxon>Pseudomonadati</taxon>
        <taxon>Pseudomonadota</taxon>
        <taxon>Alphaproteobacteria</taxon>
        <taxon>Hyphomicrobiales</taxon>
        <taxon>Boseaceae</taxon>
        <taxon>Bosea</taxon>
    </lineage>
</organism>
<dbReference type="EMBL" id="JAWDID010000025">
    <property type="protein sequence ID" value="MDU0341527.1"/>
    <property type="molecule type" value="Genomic_DNA"/>
</dbReference>
<name>A0ABU3S9R4_9HYPH</name>